<gene>
    <name evidence="1" type="ORF">A2134_02475</name>
</gene>
<organism evidence="1 2">
    <name type="scientific">Candidatus Woykebacteria bacterium RBG_16_39_9b</name>
    <dbReference type="NCBI Taxonomy" id="1802595"/>
    <lineage>
        <taxon>Bacteria</taxon>
        <taxon>Candidatus Woykeibacteriota</taxon>
    </lineage>
</organism>
<name>A0A1G1WBI7_9BACT</name>
<dbReference type="STRING" id="1802595.A2134_02475"/>
<evidence type="ECO:0000313" key="1">
    <source>
        <dbReference type="EMBL" id="OGY24890.1"/>
    </source>
</evidence>
<protein>
    <submittedName>
        <fullName evidence="1">Uncharacterized protein</fullName>
    </submittedName>
</protein>
<dbReference type="Proteomes" id="UP000178162">
    <property type="component" value="Unassembled WGS sequence"/>
</dbReference>
<reference evidence="1 2" key="1">
    <citation type="journal article" date="2016" name="Nat. Commun.">
        <title>Thousands of microbial genomes shed light on interconnected biogeochemical processes in an aquifer system.</title>
        <authorList>
            <person name="Anantharaman K."/>
            <person name="Brown C.T."/>
            <person name="Hug L.A."/>
            <person name="Sharon I."/>
            <person name="Castelle C.J."/>
            <person name="Probst A.J."/>
            <person name="Thomas B.C."/>
            <person name="Singh A."/>
            <person name="Wilkins M.J."/>
            <person name="Karaoz U."/>
            <person name="Brodie E.L."/>
            <person name="Williams K.H."/>
            <person name="Hubbard S.S."/>
            <person name="Banfield J.F."/>
        </authorList>
    </citation>
    <scope>NUCLEOTIDE SEQUENCE [LARGE SCALE GENOMIC DNA]</scope>
</reference>
<dbReference type="AlphaFoldDB" id="A0A1G1WBI7"/>
<evidence type="ECO:0000313" key="2">
    <source>
        <dbReference type="Proteomes" id="UP000178162"/>
    </source>
</evidence>
<sequence length="75" mass="8486">MTARLVIKHSGQNEIIEIPENVSKQLQIWQLPRLAEWKLGRLSTGLVEVDGRDLVGSERFESPKPEVTYTVSVPD</sequence>
<accession>A0A1G1WBI7</accession>
<dbReference type="EMBL" id="MHCR01000029">
    <property type="protein sequence ID" value="OGY24890.1"/>
    <property type="molecule type" value="Genomic_DNA"/>
</dbReference>
<proteinExistence type="predicted"/>
<comment type="caution">
    <text evidence="1">The sequence shown here is derived from an EMBL/GenBank/DDBJ whole genome shotgun (WGS) entry which is preliminary data.</text>
</comment>